<evidence type="ECO:0000313" key="3">
    <source>
        <dbReference type="Proteomes" id="UP001165652"/>
    </source>
</evidence>
<evidence type="ECO:0000256" key="1">
    <source>
        <dbReference type="SAM" id="Phobius"/>
    </source>
</evidence>
<dbReference type="EMBL" id="JAQQLI010000051">
    <property type="protein sequence ID" value="MDC7788738.1"/>
    <property type="molecule type" value="Genomic_DNA"/>
</dbReference>
<reference evidence="2" key="1">
    <citation type="journal article" date="2023" name="Microbiol Resour">
        <title>Genome Sequences of Rhodoplanes serenus and Two Thermotolerant Strains, Rhodoplanes tepidamans and 'Rhodoplanes cryptolactis,' Further Refine the Genus.</title>
        <authorList>
            <person name="Rayyan A.A."/>
            <person name="Kyndt J.A."/>
        </authorList>
    </citation>
    <scope>NUCLEOTIDE SEQUENCE</scope>
    <source>
        <strain evidence="2">DSM 9987</strain>
    </source>
</reference>
<keyword evidence="1" id="KW-1133">Transmembrane helix</keyword>
<feature type="transmembrane region" description="Helical" evidence="1">
    <location>
        <begin position="38"/>
        <end position="57"/>
    </location>
</feature>
<organism evidence="2 3">
    <name type="scientific">Rhodoplanes tepidamans</name>
    <name type="common">Rhodoplanes cryptolactis</name>
    <dbReference type="NCBI Taxonomy" id="200616"/>
    <lineage>
        <taxon>Bacteria</taxon>
        <taxon>Pseudomonadati</taxon>
        <taxon>Pseudomonadota</taxon>
        <taxon>Alphaproteobacteria</taxon>
        <taxon>Hyphomicrobiales</taxon>
        <taxon>Nitrobacteraceae</taxon>
        <taxon>Rhodoplanes</taxon>
    </lineage>
</organism>
<comment type="caution">
    <text evidence="2">The sequence shown here is derived from an EMBL/GenBank/DDBJ whole genome shotgun (WGS) entry which is preliminary data.</text>
</comment>
<keyword evidence="1" id="KW-0472">Membrane</keyword>
<dbReference type="Proteomes" id="UP001165652">
    <property type="component" value="Unassembled WGS sequence"/>
</dbReference>
<keyword evidence="1" id="KW-0812">Transmembrane</keyword>
<accession>A0ABT5JGW9</accession>
<reference evidence="2" key="2">
    <citation type="submission" date="2023-02" db="EMBL/GenBank/DDBJ databases">
        <authorList>
            <person name="Rayyan A."/>
            <person name="Meyer T."/>
            <person name="Kyndt J.A."/>
        </authorList>
    </citation>
    <scope>NUCLEOTIDE SEQUENCE</scope>
    <source>
        <strain evidence="2">DSM 9987</strain>
    </source>
</reference>
<protein>
    <submittedName>
        <fullName evidence="2">Uncharacterized protein</fullName>
    </submittedName>
</protein>
<feature type="transmembrane region" description="Helical" evidence="1">
    <location>
        <begin position="103"/>
        <end position="121"/>
    </location>
</feature>
<sequence length="122" mass="13654">MEVLRRVAFEIVLRACLFGSLAIFCVMVALSFEPRAAFKAGGVLTLVMVGVLLIKAVEARTKDHRRTEMWLYLPKEHRPPPAYAQTVSAMVLRETYLDFARRTAFVSVVMWSLALVLALAGL</sequence>
<keyword evidence="3" id="KW-1185">Reference proteome</keyword>
<proteinExistence type="predicted"/>
<feature type="transmembrane region" description="Helical" evidence="1">
    <location>
        <begin position="12"/>
        <end position="32"/>
    </location>
</feature>
<gene>
    <name evidence="2" type="ORF">PQJ73_23885</name>
</gene>
<dbReference type="RefSeq" id="WP_272779571.1">
    <property type="nucleotide sequence ID" value="NZ_JAQQLI010000051.1"/>
</dbReference>
<name>A0ABT5JGW9_RHOTP</name>
<evidence type="ECO:0000313" key="2">
    <source>
        <dbReference type="EMBL" id="MDC7788738.1"/>
    </source>
</evidence>